<sequence length="90" mass="9825">MTKKIGVSLPDDLYAWMQARVAEGKAESISGLITEVMASQRQLTELAALVADLKEEFGEPSPEDKAWAQAAIERARLAREGRLPADEQVA</sequence>
<dbReference type="RefSeq" id="WP_192777587.1">
    <property type="nucleotide sequence ID" value="NZ_BAAASY010000004.1"/>
</dbReference>
<organism evidence="1 2">
    <name type="scientific">Nonomuraea africana</name>
    <dbReference type="NCBI Taxonomy" id="46171"/>
    <lineage>
        <taxon>Bacteria</taxon>
        <taxon>Bacillati</taxon>
        <taxon>Actinomycetota</taxon>
        <taxon>Actinomycetes</taxon>
        <taxon>Streptosporangiales</taxon>
        <taxon>Streptosporangiaceae</taxon>
        <taxon>Nonomuraea</taxon>
    </lineage>
</organism>
<name>A0ABR9KLM1_9ACTN</name>
<evidence type="ECO:0000313" key="2">
    <source>
        <dbReference type="Proteomes" id="UP000661607"/>
    </source>
</evidence>
<gene>
    <name evidence="1" type="ORF">H4W81_005706</name>
</gene>
<dbReference type="EMBL" id="JADBEF010000001">
    <property type="protein sequence ID" value="MBE1562927.1"/>
    <property type="molecule type" value="Genomic_DNA"/>
</dbReference>
<reference evidence="1 2" key="1">
    <citation type="submission" date="2020-10" db="EMBL/GenBank/DDBJ databases">
        <title>Sequencing the genomes of 1000 actinobacteria strains.</title>
        <authorList>
            <person name="Klenk H.-P."/>
        </authorList>
    </citation>
    <scope>NUCLEOTIDE SEQUENCE [LARGE SCALE GENOMIC DNA]</scope>
    <source>
        <strain evidence="1 2">DSM 43748</strain>
    </source>
</reference>
<keyword evidence="2" id="KW-1185">Reference proteome</keyword>
<proteinExistence type="predicted"/>
<evidence type="ECO:0000313" key="1">
    <source>
        <dbReference type="EMBL" id="MBE1562927.1"/>
    </source>
</evidence>
<dbReference type="Proteomes" id="UP000661607">
    <property type="component" value="Unassembled WGS sequence"/>
</dbReference>
<accession>A0ABR9KLM1</accession>
<comment type="caution">
    <text evidence="1">The sequence shown here is derived from an EMBL/GenBank/DDBJ whole genome shotgun (WGS) entry which is preliminary data.</text>
</comment>
<protein>
    <submittedName>
        <fullName evidence="1">Arc/MetJ-type ribon-helix-helix transcriptional regulator</fullName>
    </submittedName>
</protein>